<dbReference type="AlphaFoldDB" id="A0A2U3L4S7"/>
<evidence type="ECO:0000256" key="4">
    <source>
        <dbReference type="ARBA" id="ARBA00022692"/>
    </source>
</evidence>
<protein>
    <recommendedName>
        <fullName evidence="11">DUF2029 domain-containing protein</fullName>
    </recommendedName>
</protein>
<name>A0A2U3L4S7_9BACT</name>
<evidence type="ECO:0008006" key="11">
    <source>
        <dbReference type="Google" id="ProtNLM"/>
    </source>
</evidence>
<evidence type="ECO:0000256" key="6">
    <source>
        <dbReference type="ARBA" id="ARBA00023136"/>
    </source>
</evidence>
<evidence type="ECO:0000313" key="9">
    <source>
        <dbReference type="EMBL" id="SPF46912.1"/>
    </source>
</evidence>
<evidence type="ECO:0000256" key="1">
    <source>
        <dbReference type="ARBA" id="ARBA00004651"/>
    </source>
</evidence>
<evidence type="ECO:0000256" key="5">
    <source>
        <dbReference type="ARBA" id="ARBA00022989"/>
    </source>
</evidence>
<feature type="transmembrane region" description="Helical" evidence="8">
    <location>
        <begin position="143"/>
        <end position="164"/>
    </location>
</feature>
<feature type="transmembrane region" description="Helical" evidence="8">
    <location>
        <begin position="176"/>
        <end position="206"/>
    </location>
</feature>
<evidence type="ECO:0000256" key="7">
    <source>
        <dbReference type="ARBA" id="ARBA00024033"/>
    </source>
</evidence>
<keyword evidence="2" id="KW-1003">Cell membrane</keyword>
<evidence type="ECO:0000256" key="2">
    <source>
        <dbReference type="ARBA" id="ARBA00022475"/>
    </source>
</evidence>
<dbReference type="Proteomes" id="UP000238701">
    <property type="component" value="Unassembled WGS sequence"/>
</dbReference>
<dbReference type="OrthoDB" id="1621646at2"/>
<proteinExistence type="inferred from homology"/>
<dbReference type="GO" id="GO:0005886">
    <property type="term" value="C:plasma membrane"/>
    <property type="evidence" value="ECO:0007669"/>
    <property type="project" value="UniProtKB-SubCell"/>
</dbReference>
<keyword evidence="4 8" id="KW-0812">Transmembrane</keyword>
<feature type="transmembrane region" description="Helical" evidence="8">
    <location>
        <begin position="389"/>
        <end position="410"/>
    </location>
</feature>
<feature type="transmembrane region" description="Helical" evidence="8">
    <location>
        <begin position="218"/>
        <end position="244"/>
    </location>
</feature>
<feature type="transmembrane region" description="Helical" evidence="8">
    <location>
        <begin position="334"/>
        <end position="354"/>
    </location>
</feature>
<dbReference type="GO" id="GO:0016758">
    <property type="term" value="F:hexosyltransferase activity"/>
    <property type="evidence" value="ECO:0007669"/>
    <property type="project" value="InterPro"/>
</dbReference>
<keyword evidence="5 8" id="KW-1133">Transmembrane helix</keyword>
<dbReference type="Pfam" id="PF09594">
    <property type="entry name" value="GT87"/>
    <property type="match status" value="1"/>
</dbReference>
<comment type="subcellular location">
    <subcellularLocation>
        <location evidence="1">Cell membrane</location>
        <topology evidence="1">Multi-pass membrane protein</topology>
    </subcellularLocation>
</comment>
<feature type="transmembrane region" description="Helical" evidence="8">
    <location>
        <begin position="256"/>
        <end position="278"/>
    </location>
</feature>
<sequence>MHLLPVTILPRVLTPFPRMSESPIFTRPRLAVLLALLVAAGMGYYHVGLLLPRSMERAAARGLGGGYSFGNDFYPIWLTSREALVRHQNPYAPETTREIQTGLFGRPLDGRSAADPPRDYRAFAYPAYVDLLFWPLTLLPFPLVRVGLAVALGILTVFSIPLWLQALGRRASRSLLALLILLTLSSYAVLEGLFAVQPGLLVGFLLAASFAALARGRLFFAGSLFAFTLVKPQMSTVVAVYLLVWSFSRWHERRGFAYGFFAWSAALGGFSLLVWPHWIPQWLRVLSGYGAYAPPPLITYSLGPRLGPLLGPFLIAALLAIAAVLMWRMRNIPAASPSFLLTVSLLLALTSITLLPGQAVYDHIVLLSGILVILWTWRDVVLSSRAFAVVLAAAALALFWQWIVVLPLLASKVFLSSAQFYSASVFLLPLRAAASVPLAVSAVLGYTMWNAMRER</sequence>
<evidence type="ECO:0000313" key="10">
    <source>
        <dbReference type="Proteomes" id="UP000238701"/>
    </source>
</evidence>
<dbReference type="EMBL" id="OMOD01000165">
    <property type="protein sequence ID" value="SPF46912.1"/>
    <property type="molecule type" value="Genomic_DNA"/>
</dbReference>
<feature type="transmembrane region" description="Helical" evidence="8">
    <location>
        <begin position="360"/>
        <end position="377"/>
    </location>
</feature>
<organism evidence="9 10">
    <name type="scientific">Candidatus Sulfotelmatobacter kueseliae</name>
    <dbReference type="NCBI Taxonomy" id="2042962"/>
    <lineage>
        <taxon>Bacteria</taxon>
        <taxon>Pseudomonadati</taxon>
        <taxon>Acidobacteriota</taxon>
        <taxon>Terriglobia</taxon>
        <taxon>Terriglobales</taxon>
        <taxon>Candidatus Korobacteraceae</taxon>
        <taxon>Candidatus Sulfotelmatobacter</taxon>
    </lineage>
</organism>
<gene>
    <name evidence="9" type="ORF">SBA1_690009</name>
</gene>
<accession>A0A2U3L4S7</accession>
<keyword evidence="3" id="KW-0808">Transferase</keyword>
<evidence type="ECO:0000256" key="3">
    <source>
        <dbReference type="ARBA" id="ARBA00022679"/>
    </source>
</evidence>
<feature type="transmembrane region" description="Helical" evidence="8">
    <location>
        <begin position="309"/>
        <end position="327"/>
    </location>
</feature>
<comment type="similarity">
    <text evidence="7">Belongs to the glycosyltransferase 87 family.</text>
</comment>
<feature type="transmembrane region" description="Helical" evidence="8">
    <location>
        <begin position="120"/>
        <end position="137"/>
    </location>
</feature>
<keyword evidence="6 8" id="KW-0472">Membrane</keyword>
<reference evidence="10" key="1">
    <citation type="submission" date="2018-02" db="EMBL/GenBank/DDBJ databases">
        <authorList>
            <person name="Hausmann B."/>
        </authorList>
    </citation>
    <scope>NUCLEOTIDE SEQUENCE [LARGE SCALE GENOMIC DNA]</scope>
    <source>
        <strain evidence="10">Peat soil MAG SbA1</strain>
    </source>
</reference>
<feature type="transmembrane region" description="Helical" evidence="8">
    <location>
        <begin position="430"/>
        <end position="449"/>
    </location>
</feature>
<feature type="transmembrane region" description="Helical" evidence="8">
    <location>
        <begin position="30"/>
        <end position="51"/>
    </location>
</feature>
<dbReference type="InterPro" id="IPR018584">
    <property type="entry name" value="GT87"/>
</dbReference>
<evidence type="ECO:0000256" key="8">
    <source>
        <dbReference type="SAM" id="Phobius"/>
    </source>
</evidence>